<dbReference type="EMBL" id="VRYY01000110">
    <property type="protein sequence ID" value="MBG3876394.1"/>
    <property type="molecule type" value="Genomic_DNA"/>
</dbReference>
<evidence type="ECO:0000256" key="1">
    <source>
        <dbReference type="ARBA" id="ARBA00023224"/>
    </source>
</evidence>
<dbReference type="PANTHER" id="PTHR32089">
    <property type="entry name" value="METHYL-ACCEPTING CHEMOTAXIS PROTEIN MCPB"/>
    <property type="match status" value="1"/>
</dbReference>
<dbReference type="PROSITE" id="PS50885">
    <property type="entry name" value="HAMP"/>
    <property type="match status" value="1"/>
</dbReference>
<dbReference type="InterPro" id="IPR003660">
    <property type="entry name" value="HAMP_dom"/>
</dbReference>
<keyword evidence="7" id="KW-1185">Reference proteome</keyword>
<evidence type="ECO:0000313" key="7">
    <source>
        <dbReference type="Proteomes" id="UP001194469"/>
    </source>
</evidence>
<dbReference type="Proteomes" id="UP001194469">
    <property type="component" value="Unassembled WGS sequence"/>
</dbReference>
<feature type="domain" description="Methyl-accepting transducer" evidence="4">
    <location>
        <begin position="275"/>
        <end position="511"/>
    </location>
</feature>
<protein>
    <submittedName>
        <fullName evidence="6">Methyl-accepting chemotaxis protein</fullName>
    </submittedName>
</protein>
<sequence>MGIKTRLYLLLVSVLVALGAIVAASWVGSAKVERALELRALAVDANTELLQARRQEKNFLMRKEQQWADKTRKHIGAVDSLLQRIAAADPGNAAMCDKGRSTLSRYNASLDEVFRTVTETDAMIQAGRAVEPALADIRKAYEEKADEISDLVNTVNTVIEAGMGVLITLFVLAVISGITRSLAALQAFSREVAAGRLDATASGSMAGEFGLLRDDLTAMVGRLKETLHDCSAKGDEARNQAEQARAAMQAATAREQEVNALVETMRRVAAEAAAIVGDLTDASQELAAQTQQVSAGAEVQRARMAETATAMDQMNATVMEIARNATLAADASRSTREEAQKGAQVVENAGQSISRVHEIATRLRADMQSLGRDAESIGEVINVINEIADQTNLLALNAAIEAARAGDAGRGFAVVADEVRKLAEKTTNATKEVEARISAIQTAAQRNVNNMDTATQAVADATGLADESGGALRRIVQFADNTAGQVQSIAAASEEQSAASDQISRAVTEVNDVATESARGMEAASEAVRALAMMAQRLRSIIQQMDGGKR</sequence>
<dbReference type="Pfam" id="PF00015">
    <property type="entry name" value="MCPsignal"/>
    <property type="match status" value="1"/>
</dbReference>
<dbReference type="Gene3D" id="6.10.340.10">
    <property type="match status" value="1"/>
</dbReference>
<accession>A0ABS0J1V1</accession>
<name>A0ABS0J1V1_9BACT</name>
<dbReference type="SMART" id="SM00283">
    <property type="entry name" value="MA"/>
    <property type="match status" value="1"/>
</dbReference>
<gene>
    <name evidence="6" type="ORF">FVW20_04970</name>
</gene>
<dbReference type="PRINTS" id="PR00260">
    <property type="entry name" value="CHEMTRNSDUCR"/>
</dbReference>
<evidence type="ECO:0000256" key="2">
    <source>
        <dbReference type="ARBA" id="ARBA00029447"/>
    </source>
</evidence>
<evidence type="ECO:0000259" key="5">
    <source>
        <dbReference type="PROSITE" id="PS50885"/>
    </source>
</evidence>
<dbReference type="CDD" id="cd11386">
    <property type="entry name" value="MCP_signal"/>
    <property type="match status" value="1"/>
</dbReference>
<proteinExistence type="inferred from homology"/>
<dbReference type="PANTHER" id="PTHR32089:SF112">
    <property type="entry name" value="LYSOZYME-LIKE PROTEIN-RELATED"/>
    <property type="match status" value="1"/>
</dbReference>
<dbReference type="InterPro" id="IPR004090">
    <property type="entry name" value="Chemotax_Me-accpt_rcpt"/>
</dbReference>
<dbReference type="PROSITE" id="PS50111">
    <property type="entry name" value="CHEMOTAXIS_TRANSDUC_2"/>
    <property type="match status" value="1"/>
</dbReference>
<comment type="similarity">
    <text evidence="2">Belongs to the methyl-accepting chemotaxis (MCP) protein family.</text>
</comment>
<dbReference type="SUPFAM" id="SSF58104">
    <property type="entry name" value="Methyl-accepting chemotaxis protein (MCP) signaling domain"/>
    <property type="match status" value="1"/>
</dbReference>
<dbReference type="SMART" id="SM00304">
    <property type="entry name" value="HAMP"/>
    <property type="match status" value="1"/>
</dbReference>
<feature type="domain" description="HAMP" evidence="5">
    <location>
        <begin position="176"/>
        <end position="228"/>
    </location>
</feature>
<dbReference type="RefSeq" id="WP_196608548.1">
    <property type="nucleotide sequence ID" value="NZ_VRYY01000110.1"/>
</dbReference>
<organism evidence="6 7">
    <name type="scientific">Nitratidesulfovibrio oxamicus</name>
    <dbReference type="NCBI Taxonomy" id="32016"/>
    <lineage>
        <taxon>Bacteria</taxon>
        <taxon>Pseudomonadati</taxon>
        <taxon>Thermodesulfobacteriota</taxon>
        <taxon>Desulfovibrionia</taxon>
        <taxon>Desulfovibrionales</taxon>
        <taxon>Desulfovibrionaceae</taxon>
        <taxon>Nitratidesulfovibrio</taxon>
    </lineage>
</organism>
<evidence type="ECO:0000313" key="6">
    <source>
        <dbReference type="EMBL" id="MBG3876394.1"/>
    </source>
</evidence>
<reference evidence="6 7" key="1">
    <citation type="submission" date="2019-08" db="EMBL/GenBank/DDBJ databases">
        <authorList>
            <person name="Luo N."/>
        </authorList>
    </citation>
    <scope>NUCLEOTIDE SEQUENCE [LARGE SCALE GENOMIC DNA]</scope>
    <source>
        <strain evidence="6 7">NCIMB 9442</strain>
    </source>
</reference>
<evidence type="ECO:0000256" key="3">
    <source>
        <dbReference type="PROSITE-ProRule" id="PRU00284"/>
    </source>
</evidence>
<comment type="caution">
    <text evidence="6">The sequence shown here is derived from an EMBL/GenBank/DDBJ whole genome shotgun (WGS) entry which is preliminary data.</text>
</comment>
<dbReference type="Gene3D" id="1.10.287.950">
    <property type="entry name" value="Methyl-accepting chemotaxis protein"/>
    <property type="match status" value="1"/>
</dbReference>
<keyword evidence="1 3" id="KW-0807">Transducer</keyword>
<dbReference type="InterPro" id="IPR004089">
    <property type="entry name" value="MCPsignal_dom"/>
</dbReference>
<evidence type="ECO:0000259" key="4">
    <source>
        <dbReference type="PROSITE" id="PS50111"/>
    </source>
</evidence>